<dbReference type="Gene3D" id="3.90.380.10">
    <property type="entry name" value="Naphthalene 1,2-dioxygenase Alpha Subunit, Chain A, domain 1"/>
    <property type="match status" value="1"/>
</dbReference>
<evidence type="ECO:0000256" key="4">
    <source>
        <dbReference type="ARBA" id="ARBA00010848"/>
    </source>
</evidence>
<dbReference type="CDD" id="cd03469">
    <property type="entry name" value="Rieske_RO_Alpha_N"/>
    <property type="match status" value="1"/>
</dbReference>
<evidence type="ECO:0000256" key="8">
    <source>
        <dbReference type="ARBA" id="ARBA00022723"/>
    </source>
</evidence>
<evidence type="ECO:0000256" key="3">
    <source>
        <dbReference type="ARBA" id="ARBA00004866"/>
    </source>
</evidence>
<evidence type="ECO:0000259" key="13">
    <source>
        <dbReference type="PROSITE" id="PS51296"/>
    </source>
</evidence>
<dbReference type="STRING" id="2282107.A0A286UAX0"/>
<keyword evidence="10" id="KW-0408">Iron</keyword>
<sequence>MAPVAIERSQPLLSDSDTSLKVTKEGPKTLPARWNRDEGIFQLEKRAIFSKSWLLTAHTSRFTKPGDYVSGNYVFDYFIIMDKDGNYQGFHNVCRHRAYPVVTKSTGSSLVVGCKYHGWSYNAKGDLVKAPKFDTVPSFDKKANGLFKVHTHVTPEGFIFLNFDASPTPVSFEEHFGQLPYEWRNFKKENYTYAYSWQVEGSYNWKTLMDGYQECYHCTIGHPGFAKTLDLNQYRVTPLQNAARHEVPNATHRMDDETPPTFTFVFPTTGVTVTDTMWYTMRTVPISATKTRMEYDVYRRNIVPYEELREFMKFYEQVEQEDYDLCVATQRGLNAGVYSKGCLHPEKENGVYYYQERVVDYCEEHLAAEQKVGHEIYPARPASQTDEAAGPTCPATKICSQMGDEHGQLAW</sequence>
<dbReference type="UniPathway" id="UPA00529">
    <property type="reaction ID" value="UER00430"/>
</dbReference>
<evidence type="ECO:0000256" key="6">
    <source>
        <dbReference type="ARBA" id="ARBA00014931"/>
    </source>
</evidence>
<keyword evidence="8" id="KW-0479">Metal-binding</keyword>
<dbReference type="GO" id="GO:0005506">
    <property type="term" value="F:iron ion binding"/>
    <property type="evidence" value="ECO:0007669"/>
    <property type="project" value="InterPro"/>
</dbReference>
<dbReference type="GO" id="GO:0051537">
    <property type="term" value="F:2 iron, 2 sulfur cluster binding"/>
    <property type="evidence" value="ECO:0007669"/>
    <property type="project" value="UniProtKB-KW"/>
</dbReference>
<dbReference type="OrthoDB" id="426882at2759"/>
<evidence type="ECO:0000256" key="1">
    <source>
        <dbReference type="ARBA" id="ARBA00001962"/>
    </source>
</evidence>
<evidence type="ECO:0000256" key="2">
    <source>
        <dbReference type="ARBA" id="ARBA00002149"/>
    </source>
</evidence>
<dbReference type="PANTHER" id="PTHR43756:SF5">
    <property type="entry name" value="CHOLINE MONOOXYGENASE, CHLOROPLASTIC"/>
    <property type="match status" value="1"/>
</dbReference>
<dbReference type="PRINTS" id="PR00090">
    <property type="entry name" value="RNGDIOXGNASE"/>
</dbReference>
<keyword evidence="15" id="KW-1185">Reference proteome</keyword>
<keyword evidence="7" id="KW-0001">2Fe-2S</keyword>
<protein>
    <recommendedName>
        <fullName evidence="6">Choline monooxygenase, chloroplastic</fullName>
        <ecNumber evidence="5">1.14.15.7</ecNumber>
    </recommendedName>
</protein>
<comment type="caution">
    <text evidence="14">The sequence shown here is derived from an EMBL/GenBank/DDBJ whole genome shotgun (WGS) entry which is preliminary data.</text>
</comment>
<dbReference type="Pfam" id="PF00848">
    <property type="entry name" value="Ring_hydroxyl_A"/>
    <property type="match status" value="1"/>
</dbReference>
<dbReference type="InterPro" id="IPR017941">
    <property type="entry name" value="Rieske_2Fe-2S"/>
</dbReference>
<feature type="domain" description="Rieske" evidence="13">
    <location>
        <begin position="55"/>
        <end position="139"/>
    </location>
</feature>
<organism evidence="14 15">
    <name type="scientific">Pyrrhoderma noxium</name>
    <dbReference type="NCBI Taxonomy" id="2282107"/>
    <lineage>
        <taxon>Eukaryota</taxon>
        <taxon>Fungi</taxon>
        <taxon>Dikarya</taxon>
        <taxon>Basidiomycota</taxon>
        <taxon>Agaricomycotina</taxon>
        <taxon>Agaricomycetes</taxon>
        <taxon>Hymenochaetales</taxon>
        <taxon>Hymenochaetaceae</taxon>
        <taxon>Pyrrhoderma</taxon>
    </lineage>
</organism>
<comment type="catalytic activity">
    <reaction evidence="12">
        <text>choline + 2 reduced [2Fe-2S]-[ferredoxin] + O2 + 2 H(+) = betaine aldehyde hydrate + 2 oxidized [2Fe-2S]-[ferredoxin] + H2O</text>
        <dbReference type="Rhea" id="RHEA:17769"/>
        <dbReference type="Rhea" id="RHEA-COMP:10000"/>
        <dbReference type="Rhea" id="RHEA-COMP:10001"/>
        <dbReference type="ChEBI" id="CHEBI:15354"/>
        <dbReference type="ChEBI" id="CHEBI:15377"/>
        <dbReference type="ChEBI" id="CHEBI:15378"/>
        <dbReference type="ChEBI" id="CHEBI:15379"/>
        <dbReference type="ChEBI" id="CHEBI:15870"/>
        <dbReference type="ChEBI" id="CHEBI:33737"/>
        <dbReference type="ChEBI" id="CHEBI:33738"/>
        <dbReference type="EC" id="1.14.15.7"/>
    </reaction>
</comment>
<evidence type="ECO:0000256" key="11">
    <source>
        <dbReference type="ARBA" id="ARBA00023014"/>
    </source>
</evidence>
<evidence type="ECO:0000313" key="15">
    <source>
        <dbReference type="Proteomes" id="UP000217199"/>
    </source>
</evidence>
<dbReference type="GO" id="GO:0019133">
    <property type="term" value="F:choline monooxygenase activity"/>
    <property type="evidence" value="ECO:0007669"/>
    <property type="project" value="UniProtKB-EC"/>
</dbReference>
<evidence type="ECO:0000256" key="7">
    <source>
        <dbReference type="ARBA" id="ARBA00022714"/>
    </source>
</evidence>
<name>A0A286UAX0_9AGAM</name>
<dbReference type="CDD" id="cd00680">
    <property type="entry name" value="RHO_alpha_C"/>
    <property type="match status" value="1"/>
</dbReference>
<dbReference type="Pfam" id="PF00355">
    <property type="entry name" value="Rieske"/>
    <property type="match status" value="1"/>
</dbReference>
<dbReference type="PANTHER" id="PTHR43756">
    <property type="entry name" value="CHOLINE MONOOXYGENASE, CHLOROPLASTIC"/>
    <property type="match status" value="1"/>
</dbReference>
<evidence type="ECO:0000313" key="14">
    <source>
        <dbReference type="EMBL" id="PAV16718.1"/>
    </source>
</evidence>
<dbReference type="EC" id="1.14.15.7" evidence="5"/>
<reference evidence="14 15" key="1">
    <citation type="journal article" date="2017" name="Mol. Ecol.">
        <title>Comparative and population genomic landscape of Phellinus noxius: A hypervariable fungus causing root rot in trees.</title>
        <authorList>
            <person name="Chung C.L."/>
            <person name="Lee T.J."/>
            <person name="Akiba M."/>
            <person name="Lee H.H."/>
            <person name="Kuo T.H."/>
            <person name="Liu D."/>
            <person name="Ke H.M."/>
            <person name="Yokoi T."/>
            <person name="Roa M.B."/>
            <person name="Lu M.J."/>
            <person name="Chang Y.Y."/>
            <person name="Ann P.J."/>
            <person name="Tsai J.N."/>
            <person name="Chen C.Y."/>
            <person name="Tzean S.S."/>
            <person name="Ota Y."/>
            <person name="Hattori T."/>
            <person name="Sahashi N."/>
            <person name="Liou R.F."/>
            <person name="Kikuchi T."/>
            <person name="Tsai I.J."/>
        </authorList>
    </citation>
    <scope>NUCLEOTIDE SEQUENCE [LARGE SCALE GENOMIC DNA]</scope>
    <source>
        <strain evidence="14 15">FFPRI411160</strain>
    </source>
</reference>
<dbReference type="Gene3D" id="2.102.10.10">
    <property type="entry name" value="Rieske [2Fe-2S] iron-sulphur domain"/>
    <property type="match status" value="1"/>
</dbReference>
<comment type="cofactor">
    <cofactor evidence="1">
        <name>Fe cation</name>
        <dbReference type="ChEBI" id="CHEBI:24875"/>
    </cofactor>
</comment>
<dbReference type="InterPro" id="IPR001663">
    <property type="entry name" value="Rng_hydr_dOase-A"/>
</dbReference>
<comment type="function">
    <text evidence="2">Catalyzes the first step of the osmoprotectant glycine betaine synthesis.</text>
</comment>
<dbReference type="InParanoid" id="A0A286UAX0"/>
<dbReference type="SUPFAM" id="SSF50022">
    <property type="entry name" value="ISP domain"/>
    <property type="match status" value="1"/>
</dbReference>
<dbReference type="Proteomes" id="UP000217199">
    <property type="component" value="Unassembled WGS sequence"/>
</dbReference>
<dbReference type="InterPro" id="IPR036922">
    <property type="entry name" value="Rieske_2Fe-2S_sf"/>
</dbReference>
<gene>
    <name evidence="14" type="ORF">PNOK_0833800</name>
</gene>
<dbReference type="InterPro" id="IPR015879">
    <property type="entry name" value="Ring_hydroxy_dOase_asu_C_dom"/>
</dbReference>
<dbReference type="PROSITE" id="PS51296">
    <property type="entry name" value="RIESKE"/>
    <property type="match status" value="1"/>
</dbReference>
<dbReference type="EMBL" id="NBII01000008">
    <property type="protein sequence ID" value="PAV16718.1"/>
    <property type="molecule type" value="Genomic_DNA"/>
</dbReference>
<keyword evidence="11" id="KW-0411">Iron-sulfur</keyword>
<evidence type="ECO:0000256" key="5">
    <source>
        <dbReference type="ARBA" id="ARBA00012763"/>
    </source>
</evidence>
<dbReference type="SUPFAM" id="SSF55961">
    <property type="entry name" value="Bet v1-like"/>
    <property type="match status" value="1"/>
</dbReference>
<comment type="similarity">
    <text evidence="4">Belongs to the choline monooxygenase family.</text>
</comment>
<accession>A0A286UAX0</accession>
<proteinExistence type="inferred from homology"/>
<dbReference type="AlphaFoldDB" id="A0A286UAX0"/>
<evidence type="ECO:0000256" key="10">
    <source>
        <dbReference type="ARBA" id="ARBA00023004"/>
    </source>
</evidence>
<keyword evidence="9" id="KW-0560">Oxidoreductase</keyword>
<evidence type="ECO:0000256" key="9">
    <source>
        <dbReference type="ARBA" id="ARBA00023002"/>
    </source>
</evidence>
<comment type="pathway">
    <text evidence="3">Amine and polyamine biosynthesis; betaine biosynthesis via choline pathway; betaine aldehyde from choline (monooxygenase route): step 1/1.</text>
</comment>
<dbReference type="GO" id="GO:0019285">
    <property type="term" value="P:glycine betaine biosynthetic process from choline"/>
    <property type="evidence" value="ECO:0007669"/>
    <property type="project" value="UniProtKB-UniPathway"/>
</dbReference>
<evidence type="ECO:0000256" key="12">
    <source>
        <dbReference type="ARBA" id="ARBA00049097"/>
    </source>
</evidence>